<dbReference type="EMBL" id="PIPF01000007">
    <property type="protein sequence ID" value="RWU83829.1"/>
    <property type="molecule type" value="Genomic_DNA"/>
</dbReference>
<evidence type="ECO:0000313" key="7">
    <source>
        <dbReference type="Proteomes" id="UP000288711"/>
    </source>
</evidence>
<dbReference type="EMBL" id="ALWX01000068">
    <property type="protein sequence ID" value="EKA60246.1"/>
    <property type="molecule type" value="Genomic_DNA"/>
</dbReference>
<dbReference type="Gene3D" id="3.40.190.10">
    <property type="entry name" value="Periplasmic binding protein-like II"/>
    <property type="match status" value="1"/>
</dbReference>
<dbReference type="Proteomes" id="UP000288711">
    <property type="component" value="Unassembled WGS sequence"/>
</dbReference>
<reference evidence="5 7" key="1">
    <citation type="journal article" date="2009" name="Int. J. Syst. Evol. Microbiol.">
        <title>Janibacter hoylei sp. nov., Bacillus isronensis sp. nov. and Bacillus aryabhattai sp. nov., isolated from cryotubes used for collecting air from the upper atmosphere.</title>
        <authorList>
            <person name="Shivaji S."/>
            <person name="Chaturvedi P."/>
            <person name="Begum Z."/>
            <person name="Pindi P.K."/>
            <person name="Manorama R."/>
            <person name="Padmanaban D.A."/>
            <person name="Shouche Y.S."/>
            <person name="Pawar S."/>
            <person name="Vaishampayan P."/>
            <person name="Dutt C.B."/>
            <person name="Datta G.N."/>
            <person name="Manchanda R.K."/>
            <person name="Rao U.R."/>
            <person name="Bhargava P.M."/>
            <person name="Narlikar J.V."/>
        </authorList>
    </citation>
    <scope>NUCLEOTIDE SEQUENCE [LARGE SCALE GENOMIC DNA]</scope>
    <source>
        <strain evidence="5 7">PVAS-1</strain>
    </source>
</reference>
<feature type="chain" id="PRO_5044735163" evidence="2">
    <location>
        <begin position="29"/>
        <end position="161"/>
    </location>
</feature>
<dbReference type="OrthoDB" id="6150901at2"/>
<dbReference type="Proteomes" id="UP000004474">
    <property type="component" value="Unassembled WGS sequence"/>
</dbReference>
<feature type="domain" description="Solute-binding protein family 3/N-terminal" evidence="3">
    <location>
        <begin position="44"/>
        <end position="125"/>
    </location>
</feature>
<dbReference type="PROSITE" id="PS51257">
    <property type="entry name" value="PROKAR_LIPOPROTEIN"/>
    <property type="match status" value="1"/>
</dbReference>
<dbReference type="STRING" id="1210046.B277_13844"/>
<dbReference type="eggNOG" id="COG0834">
    <property type="taxonomic scope" value="Bacteria"/>
</dbReference>
<dbReference type="PATRIC" id="fig|1210046.3.peg.2657"/>
<dbReference type="SUPFAM" id="SSF53850">
    <property type="entry name" value="Periplasmic binding protein-like II"/>
    <property type="match status" value="1"/>
</dbReference>
<reference evidence="5" key="3">
    <citation type="submission" date="2017-11" db="EMBL/GenBank/DDBJ databases">
        <authorList>
            <person name="Seuylemezian A."/>
            <person name="Cooper K."/>
            <person name="Vaishampayan P."/>
        </authorList>
    </citation>
    <scope>NUCLEOTIDE SEQUENCE</scope>
    <source>
        <strain evidence="5">PVAS-1</strain>
    </source>
</reference>
<dbReference type="InterPro" id="IPR001638">
    <property type="entry name" value="Solute-binding_3/MltF_N"/>
</dbReference>
<name>K1DZT4_9MICO</name>
<protein>
    <submittedName>
        <fullName evidence="5">ABC transporter substrate-binding protein</fullName>
    </submittedName>
</protein>
<dbReference type="AlphaFoldDB" id="K1DZT4"/>
<accession>K1DZT4</accession>
<organism evidence="4 6">
    <name type="scientific">Janibacter hoylei PVAS-1</name>
    <dbReference type="NCBI Taxonomy" id="1210046"/>
    <lineage>
        <taxon>Bacteria</taxon>
        <taxon>Bacillati</taxon>
        <taxon>Actinomycetota</taxon>
        <taxon>Actinomycetes</taxon>
        <taxon>Micrococcales</taxon>
        <taxon>Intrasporangiaceae</taxon>
        <taxon>Janibacter</taxon>
    </lineage>
</organism>
<feature type="signal peptide" evidence="2">
    <location>
        <begin position="1"/>
        <end position="28"/>
    </location>
</feature>
<evidence type="ECO:0000256" key="1">
    <source>
        <dbReference type="ARBA" id="ARBA00022729"/>
    </source>
</evidence>
<proteinExistence type="predicted"/>
<gene>
    <name evidence="4" type="ORF">B277_13844</name>
    <name evidence="5" type="ORF">CWN80_08890</name>
</gene>
<evidence type="ECO:0000313" key="6">
    <source>
        <dbReference type="Proteomes" id="UP000004474"/>
    </source>
</evidence>
<evidence type="ECO:0000313" key="4">
    <source>
        <dbReference type="EMBL" id="EKA60246.1"/>
    </source>
</evidence>
<dbReference type="Pfam" id="PF00497">
    <property type="entry name" value="SBP_bac_3"/>
    <property type="match status" value="1"/>
</dbReference>
<reference evidence="4 6" key="2">
    <citation type="journal article" date="2012" name="J. Bacteriol.">
        <title>Genome Sequence of Janibacter hoylei MTCC8307, Isolated from the Stratospheric Air.</title>
        <authorList>
            <person name="Pawar S.P."/>
            <person name="Dhotre D.P."/>
            <person name="Shetty S.A."/>
            <person name="Chowdhury S.P."/>
            <person name="Chaudhari B.L."/>
            <person name="Shouche Y.S."/>
        </authorList>
    </citation>
    <scope>NUCLEOTIDE SEQUENCE [LARGE SCALE GENOMIC DNA]</scope>
    <source>
        <strain evidence="4 6">PVAS-1</strain>
    </source>
</reference>
<evidence type="ECO:0000256" key="2">
    <source>
        <dbReference type="SAM" id="SignalP"/>
    </source>
</evidence>
<sequence>MVVGLRNVVRLAACVVLLMLLAACGSIPQDPDGTLDRVRSSGELRVGVSHHPPWTDVTTSPPSGSEVEIITGWAESLGATVAWQVDGEEALVAALERGDIDVLIGGVTDQSAWSSKVGLTRPYVEVPGPDGPRAHVMAVPAGENAAQSSLERWLDTHGRAP</sequence>
<keyword evidence="7" id="KW-1185">Reference proteome</keyword>
<keyword evidence="1 2" id="KW-0732">Signal</keyword>
<comment type="caution">
    <text evidence="4">The sequence shown here is derived from an EMBL/GenBank/DDBJ whole genome shotgun (WGS) entry which is preliminary data.</text>
</comment>
<dbReference type="PANTHER" id="PTHR35936">
    <property type="entry name" value="MEMBRANE-BOUND LYTIC MUREIN TRANSGLYCOSYLASE F"/>
    <property type="match status" value="1"/>
</dbReference>
<dbReference type="RefSeq" id="WP_007929064.1">
    <property type="nucleotide sequence ID" value="NZ_ALWX01000068.1"/>
</dbReference>
<evidence type="ECO:0000313" key="5">
    <source>
        <dbReference type="EMBL" id="RWU83829.1"/>
    </source>
</evidence>
<evidence type="ECO:0000259" key="3">
    <source>
        <dbReference type="Pfam" id="PF00497"/>
    </source>
</evidence>